<evidence type="ECO:0000313" key="1">
    <source>
        <dbReference type="EMBL" id="KAJ3496727.1"/>
    </source>
</evidence>
<protein>
    <submittedName>
        <fullName evidence="1">Uncharacterized protein</fullName>
    </submittedName>
</protein>
<sequence>MRPNQTTKLICGSAAIERIKANADKPALDANDLLMRLTQLARKNGASPELSPKSIQTPFTQSPPPPNSFLRLEESCHARLLEDGTRPACSFDELLRMIENPSANCDFIIPWLTNDVDTETGAAQARASFQGSSIAGSPSVRPSESIVGLTTQKGAGDHAWTASTDFNDDMRGAWEDLRASRQIPNNLSFFAYRDAVQKRLRPHEFNRPLQLKEDPSRQDVWSNWLEYVADEMWYLERANIEVEELEPSFRASLRLLCARDAETQVERAPRTVGPPYNLGPAHNVGRYANIQKETKLRKELHLLKAECSASNQAIHDFVQNTDSYQKARSAAYFQKRRVDWAVKEMYLLETALALQEEAEKSAAGLKRRPAPGRRRKGRQEEADLPKQRSKRTKVSVTGKGAGSKAPPVGGSSQGSRRSAS</sequence>
<keyword evidence="2" id="KW-1185">Reference proteome</keyword>
<accession>A0ACC1R4A9</accession>
<evidence type="ECO:0000313" key="2">
    <source>
        <dbReference type="Proteomes" id="UP001148737"/>
    </source>
</evidence>
<proteinExistence type="predicted"/>
<reference evidence="1" key="1">
    <citation type="submission" date="2022-07" db="EMBL/GenBank/DDBJ databases">
        <title>Genome Sequence of Lecanicillium saksenae.</title>
        <authorList>
            <person name="Buettner E."/>
        </authorList>
    </citation>
    <scope>NUCLEOTIDE SEQUENCE</scope>
    <source>
        <strain evidence="1">VT-O1</strain>
    </source>
</reference>
<gene>
    <name evidence="1" type="ORF">NLG97_g2443</name>
</gene>
<name>A0ACC1R4A9_9HYPO</name>
<organism evidence="1 2">
    <name type="scientific">Lecanicillium saksenae</name>
    <dbReference type="NCBI Taxonomy" id="468837"/>
    <lineage>
        <taxon>Eukaryota</taxon>
        <taxon>Fungi</taxon>
        <taxon>Dikarya</taxon>
        <taxon>Ascomycota</taxon>
        <taxon>Pezizomycotina</taxon>
        <taxon>Sordariomycetes</taxon>
        <taxon>Hypocreomycetidae</taxon>
        <taxon>Hypocreales</taxon>
        <taxon>Cordycipitaceae</taxon>
        <taxon>Lecanicillium</taxon>
    </lineage>
</organism>
<dbReference type="Proteomes" id="UP001148737">
    <property type="component" value="Unassembled WGS sequence"/>
</dbReference>
<dbReference type="EMBL" id="JANAKD010000166">
    <property type="protein sequence ID" value="KAJ3496727.1"/>
    <property type="molecule type" value="Genomic_DNA"/>
</dbReference>
<comment type="caution">
    <text evidence="1">The sequence shown here is derived from an EMBL/GenBank/DDBJ whole genome shotgun (WGS) entry which is preliminary data.</text>
</comment>